<dbReference type="GO" id="GO:0016614">
    <property type="term" value="F:oxidoreductase activity, acting on CH-OH group of donors"/>
    <property type="evidence" value="ECO:0007669"/>
    <property type="project" value="InterPro"/>
</dbReference>
<evidence type="ECO:0000256" key="3">
    <source>
        <dbReference type="ARBA" id="ARBA00022630"/>
    </source>
</evidence>
<dbReference type="Gramene" id="OMO65540">
    <property type="protein sequence ID" value="OMO65540"/>
    <property type="gene ID" value="CCACVL1_21507"/>
</dbReference>
<name>A0A1R3H5K1_COCAP</name>
<feature type="disulfide bond" evidence="7">
    <location>
        <begin position="447"/>
        <end position="499"/>
    </location>
</feature>
<feature type="binding site" evidence="6">
    <location>
        <position position="536"/>
    </location>
    <ligand>
        <name>FAD</name>
        <dbReference type="ChEBI" id="CHEBI:57692"/>
    </ligand>
</feature>
<evidence type="ECO:0000256" key="7">
    <source>
        <dbReference type="PIRSR" id="PIRSR000137-3"/>
    </source>
</evidence>
<gene>
    <name evidence="10" type="ORF">CCACVL1_21507</name>
</gene>
<feature type="binding site" evidence="6">
    <location>
        <begin position="547"/>
        <end position="548"/>
    </location>
    <ligand>
        <name>FAD</name>
        <dbReference type="ChEBI" id="CHEBI:57692"/>
    </ligand>
</feature>
<dbReference type="PIRSF" id="PIRSF000137">
    <property type="entry name" value="Alcohol_oxidase"/>
    <property type="match status" value="1"/>
</dbReference>
<proteinExistence type="inferred from homology"/>
<dbReference type="Pfam" id="PF00732">
    <property type="entry name" value="GMC_oxred_N"/>
    <property type="match status" value="1"/>
</dbReference>
<keyword evidence="4 8" id="KW-0732">Signal</keyword>
<dbReference type="SUPFAM" id="SSF51905">
    <property type="entry name" value="FAD/NAD(P)-binding domain"/>
    <property type="match status" value="1"/>
</dbReference>
<evidence type="ECO:0000256" key="8">
    <source>
        <dbReference type="SAM" id="SignalP"/>
    </source>
</evidence>
<keyword evidence="5 6" id="KW-0274">FAD</keyword>
<evidence type="ECO:0000256" key="2">
    <source>
        <dbReference type="ARBA" id="ARBA00010790"/>
    </source>
</evidence>
<feature type="chain" id="PRO_5010355735" description="Glucose-methanol-choline oxidoreductase N-terminal domain-containing protein" evidence="8">
    <location>
        <begin position="28"/>
        <end position="568"/>
    </location>
</feature>
<keyword evidence="11" id="KW-1185">Reference proteome</keyword>
<accession>A0A1R3H5K1</accession>
<evidence type="ECO:0000256" key="5">
    <source>
        <dbReference type="ARBA" id="ARBA00022827"/>
    </source>
</evidence>
<dbReference type="GO" id="GO:0050660">
    <property type="term" value="F:flavin adenine dinucleotide binding"/>
    <property type="evidence" value="ECO:0007669"/>
    <property type="project" value="InterPro"/>
</dbReference>
<evidence type="ECO:0000259" key="9">
    <source>
        <dbReference type="PROSITE" id="PS00624"/>
    </source>
</evidence>
<keyword evidence="3" id="KW-0285">Flavoprotein</keyword>
<dbReference type="Pfam" id="PF05199">
    <property type="entry name" value="GMC_oxred_C"/>
    <property type="match status" value="1"/>
</dbReference>
<dbReference type="InterPro" id="IPR000172">
    <property type="entry name" value="GMC_OxRdtase_N"/>
</dbReference>
<comment type="caution">
    <text evidence="10">The sequence shown here is derived from an EMBL/GenBank/DDBJ whole genome shotgun (WGS) entry which is preliminary data.</text>
</comment>
<dbReference type="EMBL" id="AWWV01012622">
    <property type="protein sequence ID" value="OMO65540.1"/>
    <property type="molecule type" value="Genomic_DNA"/>
</dbReference>
<evidence type="ECO:0000313" key="11">
    <source>
        <dbReference type="Proteomes" id="UP000188268"/>
    </source>
</evidence>
<dbReference type="PANTHER" id="PTHR45968">
    <property type="entry name" value="OSJNBA0019K04.7 PROTEIN"/>
    <property type="match status" value="1"/>
</dbReference>
<feature type="binding site" evidence="6">
    <location>
        <position position="126"/>
    </location>
    <ligand>
        <name>FAD</name>
        <dbReference type="ChEBI" id="CHEBI:57692"/>
    </ligand>
</feature>
<dbReference type="OMA" id="YDAYTWE"/>
<dbReference type="PANTHER" id="PTHR45968:SF20">
    <property type="entry name" value="PROTEIN HOTHEAD-LIKE ISOFORM X1"/>
    <property type="match status" value="1"/>
</dbReference>
<dbReference type="Proteomes" id="UP000188268">
    <property type="component" value="Unassembled WGS sequence"/>
</dbReference>
<feature type="binding site" evidence="6">
    <location>
        <position position="239"/>
    </location>
    <ligand>
        <name>FAD</name>
        <dbReference type="ChEBI" id="CHEBI:57692"/>
    </ligand>
</feature>
<dbReference type="Gene3D" id="3.50.50.60">
    <property type="entry name" value="FAD/NAD(P)-binding domain"/>
    <property type="match status" value="1"/>
</dbReference>
<evidence type="ECO:0000313" key="10">
    <source>
        <dbReference type="EMBL" id="OMO65540.1"/>
    </source>
</evidence>
<protein>
    <recommendedName>
        <fullName evidence="9">Glucose-methanol-choline oxidoreductase N-terminal domain-containing protein</fullName>
    </recommendedName>
</protein>
<feature type="binding site" evidence="6">
    <location>
        <begin position="80"/>
        <end position="81"/>
    </location>
    <ligand>
        <name>FAD</name>
        <dbReference type="ChEBI" id="CHEBI:57692"/>
    </ligand>
</feature>
<dbReference type="OrthoDB" id="269227at2759"/>
<dbReference type="SUPFAM" id="SSF54373">
    <property type="entry name" value="FAD-linked reductases, C-terminal domain"/>
    <property type="match status" value="1"/>
</dbReference>
<dbReference type="InterPro" id="IPR051871">
    <property type="entry name" value="GMC_Oxidoreductase-Related"/>
</dbReference>
<comment type="similarity">
    <text evidence="2">Belongs to the GMC oxidoreductase family.</text>
</comment>
<dbReference type="InterPro" id="IPR036188">
    <property type="entry name" value="FAD/NAD-bd_sf"/>
</dbReference>
<feature type="domain" description="Glucose-methanol-choline oxidoreductase N-terminal" evidence="9">
    <location>
        <begin position="284"/>
        <end position="298"/>
    </location>
</feature>
<dbReference type="AlphaFoldDB" id="A0A1R3H5K1"/>
<organism evidence="10 11">
    <name type="scientific">Corchorus capsularis</name>
    <name type="common">Jute</name>
    <dbReference type="NCBI Taxonomy" id="210143"/>
    <lineage>
        <taxon>Eukaryota</taxon>
        <taxon>Viridiplantae</taxon>
        <taxon>Streptophyta</taxon>
        <taxon>Embryophyta</taxon>
        <taxon>Tracheophyta</taxon>
        <taxon>Spermatophyta</taxon>
        <taxon>Magnoliopsida</taxon>
        <taxon>eudicotyledons</taxon>
        <taxon>Gunneridae</taxon>
        <taxon>Pentapetalae</taxon>
        <taxon>rosids</taxon>
        <taxon>malvids</taxon>
        <taxon>Malvales</taxon>
        <taxon>Malvaceae</taxon>
        <taxon>Grewioideae</taxon>
        <taxon>Apeibeae</taxon>
        <taxon>Corchorus</taxon>
    </lineage>
</organism>
<reference evidence="10 11" key="1">
    <citation type="submission" date="2013-09" db="EMBL/GenBank/DDBJ databases">
        <title>Corchorus capsularis genome sequencing.</title>
        <authorList>
            <person name="Alam M."/>
            <person name="Haque M.S."/>
            <person name="Islam M.S."/>
            <person name="Emdad E.M."/>
            <person name="Islam M.M."/>
            <person name="Ahmed B."/>
            <person name="Halim A."/>
            <person name="Hossen Q.M.M."/>
            <person name="Hossain M.Z."/>
            <person name="Ahmed R."/>
            <person name="Khan M.M."/>
            <person name="Islam R."/>
            <person name="Rashid M.M."/>
            <person name="Khan S.A."/>
            <person name="Rahman M.S."/>
            <person name="Alam M."/>
        </authorList>
    </citation>
    <scope>NUCLEOTIDE SEQUENCE [LARGE SCALE GENOMIC DNA]</scope>
    <source>
        <strain evidence="11">cv. CVL-1</strain>
        <tissue evidence="10">Whole seedling</tissue>
    </source>
</reference>
<evidence type="ECO:0000256" key="1">
    <source>
        <dbReference type="ARBA" id="ARBA00001974"/>
    </source>
</evidence>
<comment type="cofactor">
    <cofactor evidence="1 6">
        <name>FAD</name>
        <dbReference type="ChEBI" id="CHEBI:57692"/>
    </cofactor>
</comment>
<dbReference type="PROSITE" id="PS00624">
    <property type="entry name" value="GMC_OXRED_2"/>
    <property type="match status" value="1"/>
</dbReference>
<keyword evidence="7" id="KW-1015">Disulfide bond</keyword>
<dbReference type="InterPro" id="IPR012132">
    <property type="entry name" value="GMC_OxRdtase"/>
</dbReference>
<evidence type="ECO:0000256" key="6">
    <source>
        <dbReference type="PIRSR" id="PIRSR000137-2"/>
    </source>
</evidence>
<sequence>MSLYLKQSWCLGRFLVLVFVAEFAIHGFSNEEKAPNLSFIQEGTSAPEKLRYDYIIVGGGTAGCAIAATLSSKAKVLVLERGGSPFSNTTKIRKENLVPTLTDTSPDSFSQAFVSEDGVPNNRARVLGGGTAINGGFYSRAEPLFIKQTGLDEALVEDSYKWVERKLVYKPTLFRWQTAVRNGLLEAGVLPFNGFTYDHINGTKSSGTIFDKNGNRHTAANLLEYADPRRIKVYVHAVVNKIIFTTQGGSRPKAQGVIFYDARGGKHRAFLKSVSRSEIILATGAIGSPQLLMLSGIGPASQLEPLGIKVVLNQTMVGREMADNPSNGLIIPSPVLVDLDAPTTVGITKFGNYIESFSGYDFIALYGSSSGSQSLPNDFTVTFNKMGESSMSSREAMANPITNLGLILEKFVGPISKGYLELRNTNATDNPKVTFNYFQAPEDLRRCVQGMETMIDVVNSKSFSPFRYKNTTTQDLLNMMLNLKQNHRNSTVTSLEQFCRDSVNTIWHYHGGCVVGKVVDRDYKVLGVESLRVIDGSTFNFSPGTNPQATTMMLGRYMGRRILQDRDR</sequence>
<dbReference type="STRING" id="210143.A0A1R3H5K1"/>
<feature type="binding site" evidence="6">
    <location>
        <begin position="507"/>
        <end position="508"/>
    </location>
    <ligand>
        <name>FAD</name>
        <dbReference type="ChEBI" id="CHEBI:57692"/>
    </ligand>
</feature>
<dbReference type="Gene3D" id="3.30.410.40">
    <property type="match status" value="1"/>
</dbReference>
<dbReference type="InterPro" id="IPR007867">
    <property type="entry name" value="GMC_OxRtase_C"/>
</dbReference>
<evidence type="ECO:0000256" key="4">
    <source>
        <dbReference type="ARBA" id="ARBA00022729"/>
    </source>
</evidence>
<feature type="signal peptide" evidence="8">
    <location>
        <begin position="1"/>
        <end position="27"/>
    </location>
</feature>